<evidence type="ECO:0000313" key="4">
    <source>
        <dbReference type="Proteomes" id="UP000401717"/>
    </source>
</evidence>
<reference evidence="2" key="2">
    <citation type="journal article" date="2021" name="Front. Microbiol.">
        <title>Comprehensive Comparative Genomics and Phenotyping of Methylobacterium Species.</title>
        <authorList>
            <person name="Alessa O."/>
            <person name="Ogura Y."/>
            <person name="Fujitani Y."/>
            <person name="Takami H."/>
            <person name="Hayashi T."/>
            <person name="Sahin N."/>
            <person name="Tani A."/>
        </authorList>
    </citation>
    <scope>NUCLEOTIDE SEQUENCE</scope>
    <source>
        <strain evidence="2">DSM 22415</strain>
    </source>
</reference>
<dbReference type="RefSeq" id="WP_144768269.1">
    <property type="nucleotide sequence ID" value="NZ_BPQI01000143.1"/>
</dbReference>
<dbReference type="EMBL" id="CABFVH010000060">
    <property type="protein sequence ID" value="VUF15573.1"/>
    <property type="molecule type" value="Genomic_DNA"/>
</dbReference>
<evidence type="ECO:0000313" key="3">
    <source>
        <dbReference type="EMBL" id="VUF15573.1"/>
    </source>
</evidence>
<dbReference type="EMBL" id="BPQI01000143">
    <property type="protein sequence ID" value="GJD58337.1"/>
    <property type="molecule type" value="Genomic_DNA"/>
</dbReference>
<gene>
    <name evidence="2" type="ORF">IFDJLNFL_4256</name>
    <name evidence="3" type="ORF">MTDSW087_05316</name>
</gene>
<feature type="transmembrane region" description="Helical" evidence="1">
    <location>
        <begin position="50"/>
        <end position="79"/>
    </location>
</feature>
<reference evidence="3 4" key="1">
    <citation type="submission" date="2019-06" db="EMBL/GenBank/DDBJ databases">
        <authorList>
            <person name="Rodrigo-Torres L."/>
            <person name="Arahal R. D."/>
            <person name="Lucena T."/>
        </authorList>
    </citation>
    <scope>NUCLEOTIDE SEQUENCE [LARGE SCALE GENOMIC DNA]</scope>
    <source>
        <strain evidence="3 4">SW08-7</strain>
    </source>
</reference>
<dbReference type="Proteomes" id="UP001055303">
    <property type="component" value="Unassembled WGS sequence"/>
</dbReference>
<evidence type="ECO:0000313" key="2">
    <source>
        <dbReference type="EMBL" id="GJD58337.1"/>
    </source>
</evidence>
<keyword evidence="1" id="KW-1133">Transmembrane helix</keyword>
<sequence length="84" mass="8605">MRERMSSLVWSPIRGFVALFIAAIVLGAAAVAATFALLVATLFFNAGGLIFQALVAGIKVLGPVIVALVILTSGVLGFCRSANA</sequence>
<keyword evidence="1" id="KW-0812">Transmembrane</keyword>
<keyword evidence="5" id="KW-1185">Reference proteome</keyword>
<evidence type="ECO:0000256" key="1">
    <source>
        <dbReference type="SAM" id="Phobius"/>
    </source>
</evidence>
<accession>A0A564G4X1</accession>
<dbReference type="AlphaFoldDB" id="A0A564G4X1"/>
<reference evidence="2" key="3">
    <citation type="submission" date="2021-08" db="EMBL/GenBank/DDBJ databases">
        <authorList>
            <person name="Tani A."/>
            <person name="Ola A."/>
            <person name="Ogura Y."/>
            <person name="Katsura K."/>
            <person name="Hayashi T."/>
        </authorList>
    </citation>
    <scope>NUCLEOTIDE SEQUENCE</scope>
    <source>
        <strain evidence="2">DSM 22415</strain>
    </source>
</reference>
<evidence type="ECO:0000313" key="5">
    <source>
        <dbReference type="Proteomes" id="UP001055303"/>
    </source>
</evidence>
<proteinExistence type="predicted"/>
<protein>
    <submittedName>
        <fullName evidence="3">Uncharacterized protein</fullName>
    </submittedName>
</protein>
<dbReference type="Proteomes" id="UP000401717">
    <property type="component" value="Unassembled WGS sequence"/>
</dbReference>
<keyword evidence="1" id="KW-0472">Membrane</keyword>
<name>A0A564G4X1_9HYPH</name>
<organism evidence="3 4">
    <name type="scientific">Methylobacterium dankookense</name>
    <dbReference type="NCBI Taxonomy" id="560405"/>
    <lineage>
        <taxon>Bacteria</taxon>
        <taxon>Pseudomonadati</taxon>
        <taxon>Pseudomonadota</taxon>
        <taxon>Alphaproteobacteria</taxon>
        <taxon>Hyphomicrobiales</taxon>
        <taxon>Methylobacteriaceae</taxon>
        <taxon>Methylobacterium</taxon>
    </lineage>
</organism>
<feature type="transmembrane region" description="Helical" evidence="1">
    <location>
        <begin position="16"/>
        <end position="44"/>
    </location>
</feature>